<accession>A0A510JAX5</accession>
<evidence type="ECO:0008006" key="4">
    <source>
        <dbReference type="Google" id="ProtNLM"/>
    </source>
</evidence>
<feature type="transmembrane region" description="Helical" evidence="1">
    <location>
        <begin position="98"/>
        <end position="123"/>
    </location>
</feature>
<feature type="transmembrane region" description="Helical" evidence="1">
    <location>
        <begin position="32"/>
        <end position="58"/>
    </location>
</feature>
<keyword evidence="1" id="KW-0472">Membrane</keyword>
<name>A0A510JAX5_9FUSO</name>
<keyword evidence="1" id="KW-0812">Transmembrane</keyword>
<dbReference type="EMBL" id="AP019822">
    <property type="protein sequence ID" value="BBM36337.1"/>
    <property type="molecule type" value="Genomic_DNA"/>
</dbReference>
<dbReference type="OrthoDB" id="80289at2"/>
<feature type="transmembrane region" description="Helical" evidence="1">
    <location>
        <begin position="70"/>
        <end position="92"/>
    </location>
</feature>
<feature type="transmembrane region" description="Helical" evidence="1">
    <location>
        <begin position="9"/>
        <end position="26"/>
    </location>
</feature>
<evidence type="ECO:0000313" key="2">
    <source>
        <dbReference type="EMBL" id="BBM36337.1"/>
    </source>
</evidence>
<proteinExistence type="predicted"/>
<evidence type="ECO:0000313" key="3">
    <source>
        <dbReference type="Proteomes" id="UP000321606"/>
    </source>
</evidence>
<reference evidence="2 3" key="1">
    <citation type="submission" date="2019-07" db="EMBL/GenBank/DDBJ databases">
        <title>Complete Genome Sequence of Leptotrichia goodfellowii Strain JCM 16774.</title>
        <authorList>
            <person name="Watanabe S."/>
            <person name="Cui L."/>
        </authorList>
    </citation>
    <scope>NUCLEOTIDE SEQUENCE [LARGE SCALE GENOMIC DNA]</scope>
    <source>
        <strain evidence="2 3">JCM16774</strain>
    </source>
</reference>
<feature type="transmembrane region" description="Helical" evidence="1">
    <location>
        <begin position="130"/>
        <end position="148"/>
    </location>
</feature>
<feature type="transmembrane region" description="Helical" evidence="1">
    <location>
        <begin position="154"/>
        <end position="172"/>
    </location>
</feature>
<organism evidence="2 3">
    <name type="scientific">Pseudoleptotrichia goodfellowii</name>
    <dbReference type="NCBI Taxonomy" id="157692"/>
    <lineage>
        <taxon>Bacteria</taxon>
        <taxon>Fusobacteriati</taxon>
        <taxon>Fusobacteriota</taxon>
        <taxon>Fusobacteriia</taxon>
        <taxon>Fusobacteriales</taxon>
        <taxon>Leptotrichiaceae</taxon>
        <taxon>Pseudoleptotrichia</taxon>
    </lineage>
</organism>
<protein>
    <recommendedName>
        <fullName evidence="4">Low temperature requirement protein LtrA</fullName>
    </recommendedName>
</protein>
<dbReference type="RefSeq" id="WP_006807589.1">
    <property type="nucleotide sequence ID" value="NZ_AP019822.1"/>
</dbReference>
<evidence type="ECO:0000256" key="1">
    <source>
        <dbReference type="SAM" id="Phobius"/>
    </source>
</evidence>
<sequence>MNITSKKSISIIIFLCYIISDLLFLKTADRDYANIILLFSSTILFVFEVLFWGMLFLSSDGRERKSSVELLFLGTLAGVGLSRIFLISSPYINDLLNANIVLAYIIGIIRVAFIFAAIMNIFYFFDTKNIFLIIISILNLVCAILIWVDFDSGINGIIRLIIGISAIIFMIMSKNKTFGESD</sequence>
<gene>
    <name evidence="2" type="ORF">JCM16774_1269</name>
</gene>
<dbReference type="KEGG" id="lgo:JCM16774_1269"/>
<dbReference type="AlphaFoldDB" id="A0A510JAX5"/>
<dbReference type="STRING" id="714315.GCA_000516535_01278"/>
<keyword evidence="1" id="KW-1133">Transmembrane helix</keyword>
<dbReference type="Proteomes" id="UP000321606">
    <property type="component" value="Chromosome"/>
</dbReference>